<dbReference type="EMBL" id="FRDL01000003">
    <property type="protein sequence ID" value="SHN59953.1"/>
    <property type="molecule type" value="Genomic_DNA"/>
</dbReference>
<accession>A0A1M7SNC1</accession>
<keyword evidence="2" id="KW-1185">Reference proteome</keyword>
<dbReference type="STRING" id="1189325.SAMN04488119_10110"/>
<proteinExistence type="predicted"/>
<gene>
    <name evidence="1" type="ORF">SAMN05216200_10311</name>
</gene>
<sequence>MEKERPWANGLAHSRLNRRSMLFGIGAIPMAELAEAAKSSDPAELAALMNARARELAGLLWTIAPPETNRIGITLGDARPPDPEPGLWWTAMCARQAQVWTRPDGSPIMGTKAMWHLSPDGLGWI</sequence>
<evidence type="ECO:0000313" key="1">
    <source>
        <dbReference type="EMBL" id="SHN59953.1"/>
    </source>
</evidence>
<dbReference type="RefSeq" id="WP_072746620.1">
    <property type="nucleotide sequence ID" value="NZ_FOHL01000001.1"/>
</dbReference>
<dbReference type="Proteomes" id="UP000184066">
    <property type="component" value="Unassembled WGS sequence"/>
</dbReference>
<reference evidence="1 2" key="1">
    <citation type="submission" date="2016-12" db="EMBL/GenBank/DDBJ databases">
        <authorList>
            <person name="Song W.-J."/>
            <person name="Kurnit D.M."/>
        </authorList>
    </citation>
    <scope>NUCLEOTIDE SEQUENCE [LARGE SCALE GENOMIC DNA]</scope>
    <source>
        <strain evidence="1 2">CGMCC 1.10808</strain>
    </source>
</reference>
<organism evidence="1 2">
    <name type="scientific">Oceanicella actignis</name>
    <dbReference type="NCBI Taxonomy" id="1189325"/>
    <lineage>
        <taxon>Bacteria</taxon>
        <taxon>Pseudomonadati</taxon>
        <taxon>Pseudomonadota</taxon>
        <taxon>Alphaproteobacteria</taxon>
        <taxon>Rhodobacterales</taxon>
        <taxon>Paracoccaceae</taxon>
        <taxon>Oceanicella</taxon>
    </lineage>
</organism>
<evidence type="ECO:0000313" key="2">
    <source>
        <dbReference type="Proteomes" id="UP000184066"/>
    </source>
</evidence>
<name>A0A1M7SNC1_9RHOB</name>
<dbReference type="AlphaFoldDB" id="A0A1M7SNC1"/>
<protein>
    <submittedName>
        <fullName evidence="1">Uncharacterized protein</fullName>
    </submittedName>
</protein>